<dbReference type="OrthoDB" id="2021143at2759"/>
<gene>
    <name evidence="5" type="ORF">NEMVEDRAFT_v1g231006</name>
</gene>
<dbReference type="Pfam" id="PF08610">
    <property type="entry name" value="Pex16"/>
    <property type="match status" value="1"/>
</dbReference>
<evidence type="ECO:0000313" key="5">
    <source>
        <dbReference type="EMBL" id="EDO32174.1"/>
    </source>
</evidence>
<dbReference type="OMA" id="PTWQSTY"/>
<keyword evidence="3" id="KW-0962">Peroxisome biogenesis</keyword>
<dbReference type="GO" id="GO:0007031">
    <property type="term" value="P:peroxisome organization"/>
    <property type="evidence" value="ECO:0000318"/>
    <property type="project" value="GO_Central"/>
</dbReference>
<dbReference type="GO" id="GO:0005778">
    <property type="term" value="C:peroxisomal membrane"/>
    <property type="evidence" value="ECO:0000318"/>
    <property type="project" value="GO_Central"/>
</dbReference>
<evidence type="ECO:0000256" key="1">
    <source>
        <dbReference type="ARBA" id="ARBA00009505"/>
    </source>
</evidence>
<keyword evidence="6" id="KW-1185">Reference proteome</keyword>
<dbReference type="PANTHER" id="PTHR13299">
    <property type="entry name" value="PEROXISOMAL MEMBRANE PROTEIN PEX16"/>
    <property type="match status" value="1"/>
</dbReference>
<dbReference type="InParanoid" id="A7SVU6"/>
<dbReference type="AlphaFoldDB" id="A7SVU6"/>
<accession>A7SVU6</accession>
<evidence type="ECO:0000256" key="3">
    <source>
        <dbReference type="RuleBase" id="RU365003"/>
    </source>
</evidence>
<dbReference type="HOGENOM" id="CLU_070601_0_0_1"/>
<reference evidence="5 6" key="1">
    <citation type="journal article" date="2007" name="Science">
        <title>Sea anemone genome reveals ancestral eumetazoan gene repertoire and genomic organization.</title>
        <authorList>
            <person name="Putnam N.H."/>
            <person name="Srivastava M."/>
            <person name="Hellsten U."/>
            <person name="Dirks B."/>
            <person name="Chapman J."/>
            <person name="Salamov A."/>
            <person name="Terry A."/>
            <person name="Shapiro H."/>
            <person name="Lindquist E."/>
            <person name="Kapitonov V.V."/>
            <person name="Jurka J."/>
            <person name="Genikhovich G."/>
            <person name="Grigoriev I.V."/>
            <person name="Lucas S.M."/>
            <person name="Steele R.E."/>
            <person name="Finnerty J.R."/>
            <person name="Technau U."/>
            <person name="Martindale M.Q."/>
            <person name="Rokhsar D.S."/>
        </authorList>
    </citation>
    <scope>NUCLEOTIDE SEQUENCE [LARGE SCALE GENOMIC DNA]</scope>
    <source>
        <strain evidence="6">CH2 X CH6</strain>
    </source>
</reference>
<comment type="similarity">
    <text evidence="1 3">Belongs to the peroxin-16 family.</text>
</comment>
<evidence type="ECO:0000256" key="2">
    <source>
        <dbReference type="ARBA" id="ARBA00018577"/>
    </source>
</evidence>
<name>A7SVU6_NEMVE</name>
<feature type="region of interest" description="Disordered" evidence="4">
    <location>
        <begin position="147"/>
        <end position="219"/>
    </location>
</feature>
<comment type="subcellular location">
    <subcellularLocation>
        <location evidence="3">Peroxisome membrane</location>
    </subcellularLocation>
</comment>
<dbReference type="KEGG" id="nve:5503162"/>
<dbReference type="PhylomeDB" id="A7SVU6"/>
<dbReference type="PANTHER" id="PTHR13299:SF0">
    <property type="entry name" value="PEROXISOMAL MEMBRANE PROTEIN PEX16"/>
    <property type="match status" value="1"/>
</dbReference>
<dbReference type="InterPro" id="IPR013919">
    <property type="entry name" value="Pex16"/>
</dbReference>
<organism evidence="5 6">
    <name type="scientific">Nematostella vectensis</name>
    <name type="common">Starlet sea anemone</name>
    <dbReference type="NCBI Taxonomy" id="45351"/>
    <lineage>
        <taxon>Eukaryota</taxon>
        <taxon>Metazoa</taxon>
        <taxon>Cnidaria</taxon>
        <taxon>Anthozoa</taxon>
        <taxon>Hexacorallia</taxon>
        <taxon>Actiniaria</taxon>
        <taxon>Edwardsiidae</taxon>
        <taxon>Nematostella</taxon>
    </lineage>
</organism>
<evidence type="ECO:0000256" key="4">
    <source>
        <dbReference type="SAM" id="MobiDB-lite"/>
    </source>
</evidence>
<protein>
    <recommendedName>
        <fullName evidence="2 3">Peroxisomal membrane protein PEX16</fullName>
    </recommendedName>
</protein>
<evidence type="ECO:0000313" key="6">
    <source>
        <dbReference type="Proteomes" id="UP000001593"/>
    </source>
</evidence>
<keyword evidence="3" id="KW-0576">Peroxisome</keyword>
<dbReference type="Proteomes" id="UP000001593">
    <property type="component" value="Unassembled WGS sequence"/>
</dbReference>
<dbReference type="EMBL" id="DS469845">
    <property type="protein sequence ID" value="EDO32174.1"/>
    <property type="molecule type" value="Genomic_DNA"/>
</dbReference>
<dbReference type="eggNOG" id="KOG4546">
    <property type="taxonomic scope" value="Eukaryota"/>
</dbReference>
<dbReference type="STRING" id="45351.A7SVU6"/>
<proteinExistence type="inferred from homology"/>
<sequence length="346" mass="39861">MARWEHVQTKYKDYILQNPEIASKMEGMLRLLSYVLPGRFGASDALSELLYSASQLLSLMHDGVFRMGKGIPDYREGDQGNQLVLWLTIIEYLEVFIELGAEKVFGEPGKWLIVIVVQVIKAALRLVLLFSYKSGIQRAPLIPPLDRKSVFPEKQDGENEIKTPEEEKKPKEPQSPVWKGTRTGRPMRKLVATPNDGFRSWELPPSPKDDHVEIGPSSPTELSTKRLVAETLHITRPLLHLSSMFVFGQNSWKPWLLAYGTDVMSLCLHRNIKELNAKEQSEMSRRTLLLAFYFLRSPFYDKYSKAKIINMLRFLSNHIPGMSILVAPMLDYLPTWQRIYFYNWTS</sequence>
<feature type="compositionally biased region" description="Basic and acidic residues" evidence="4">
    <location>
        <begin position="147"/>
        <end position="172"/>
    </location>
</feature>